<dbReference type="STRING" id="237018.SAMN04489723_11621"/>
<dbReference type="Proteomes" id="UP000198790">
    <property type="component" value="Unassembled WGS sequence"/>
</dbReference>
<protein>
    <submittedName>
        <fullName evidence="1">Uncharacterized protein</fullName>
    </submittedName>
</protein>
<name>A0A1I1BR28_9BACT</name>
<gene>
    <name evidence="1" type="ORF">SAMN04489723_11621</name>
</gene>
<proteinExistence type="predicted"/>
<sequence>MVSRIFDVQKGGATIGLDNLMTGENMLRSVRAEAMIEVNGIELPVGGLIGQPIHNYLLPEWLEAMQADPKALKLQCFYWSETEARMSWKKRPEWMPKDLPWPEPGKKLTFEYQEYAALVQSLMSGTVSDLSRKELL</sequence>
<keyword evidence="2" id="KW-1185">Reference proteome</keyword>
<accession>A0A1I1BR28</accession>
<reference evidence="1 2" key="1">
    <citation type="submission" date="2016-10" db="EMBL/GenBank/DDBJ databases">
        <authorList>
            <person name="de Groot N.N."/>
        </authorList>
    </citation>
    <scope>NUCLEOTIDE SEQUENCE [LARGE SCALE GENOMIC DNA]</scope>
    <source>
        <strain evidence="1 2">DSM 23399</strain>
    </source>
</reference>
<evidence type="ECO:0000313" key="2">
    <source>
        <dbReference type="Proteomes" id="UP000198790"/>
    </source>
</evidence>
<organism evidence="1 2">
    <name type="scientific">Algoriphagus aquimarinus</name>
    <dbReference type="NCBI Taxonomy" id="237018"/>
    <lineage>
        <taxon>Bacteria</taxon>
        <taxon>Pseudomonadati</taxon>
        <taxon>Bacteroidota</taxon>
        <taxon>Cytophagia</taxon>
        <taxon>Cytophagales</taxon>
        <taxon>Cyclobacteriaceae</taxon>
        <taxon>Algoriphagus</taxon>
    </lineage>
</organism>
<dbReference type="AlphaFoldDB" id="A0A1I1BR28"/>
<dbReference type="EMBL" id="FOKK01000016">
    <property type="protein sequence ID" value="SFB52272.1"/>
    <property type="molecule type" value="Genomic_DNA"/>
</dbReference>
<evidence type="ECO:0000313" key="1">
    <source>
        <dbReference type="EMBL" id="SFB52272.1"/>
    </source>
</evidence>